<comment type="caution">
    <text evidence="3">The sequence shown here is derived from an EMBL/GenBank/DDBJ whole genome shotgun (WGS) entry which is preliminary data.</text>
</comment>
<evidence type="ECO:0000313" key="3">
    <source>
        <dbReference type="EMBL" id="OJD14309.1"/>
    </source>
</evidence>
<feature type="signal peptide" evidence="2">
    <location>
        <begin position="1"/>
        <end position="17"/>
    </location>
</feature>
<dbReference type="VEuPathDB" id="FungiDB:AJ78_05329"/>
<keyword evidence="2" id="KW-0732">Signal</keyword>
<reference evidence="3 4" key="1">
    <citation type="submission" date="2015-07" db="EMBL/GenBank/DDBJ databases">
        <title>Emmonsia species relationships and genome sequence.</title>
        <authorList>
            <consortium name="The Broad Institute Genomics Platform"/>
            <person name="Cuomo C.A."/>
            <person name="Munoz J.F."/>
            <person name="Imamovic A."/>
            <person name="Priest M.E."/>
            <person name="Young S."/>
            <person name="Clay O.K."/>
            <person name="McEwen J.G."/>
        </authorList>
    </citation>
    <scope>NUCLEOTIDE SEQUENCE [LARGE SCALE GENOMIC DNA]</scope>
    <source>
        <strain evidence="3 4">UAMH 9510</strain>
    </source>
</reference>
<evidence type="ECO:0008006" key="5">
    <source>
        <dbReference type="Google" id="ProtNLM"/>
    </source>
</evidence>
<gene>
    <name evidence="3" type="ORF">AJ78_05329</name>
</gene>
<dbReference type="AlphaFoldDB" id="A0A1J9QGJ7"/>
<evidence type="ECO:0000313" key="4">
    <source>
        <dbReference type="Proteomes" id="UP000182235"/>
    </source>
</evidence>
<dbReference type="OrthoDB" id="4991875at2759"/>
<dbReference type="STRING" id="1447872.A0A1J9QGJ7"/>
<sequence length="196" mass="19793">MMKTTCLTLCLAALGMAQSSTKVVPSTTTTTGPVTVFTILAPRASPVPSEASIINVGKDAITFGIDIGCLLDPIDGVCKEHKELDSMTLTQGPKTYAQSDSLSGGTVAVACSLDSTTLAACTLRIDAGDVHTTSIKTISGIEWENAFIPITATAGLEKLTGGTPTPKPENAGPRATGNANWAVGGAVAALAMAAAV</sequence>
<feature type="chain" id="PRO_5009656523" description="GPI anchored cell wall protein" evidence="2">
    <location>
        <begin position="18"/>
        <end position="196"/>
    </location>
</feature>
<keyword evidence="4" id="KW-1185">Reference proteome</keyword>
<dbReference type="Proteomes" id="UP000182235">
    <property type="component" value="Unassembled WGS sequence"/>
</dbReference>
<name>A0A1J9QGJ7_9EURO</name>
<dbReference type="EMBL" id="LGRN01000228">
    <property type="protein sequence ID" value="OJD14309.1"/>
    <property type="molecule type" value="Genomic_DNA"/>
</dbReference>
<feature type="region of interest" description="Disordered" evidence="1">
    <location>
        <begin position="158"/>
        <end position="177"/>
    </location>
</feature>
<protein>
    <recommendedName>
        <fullName evidence="5">GPI anchored cell wall protein</fullName>
    </recommendedName>
</protein>
<evidence type="ECO:0000256" key="2">
    <source>
        <dbReference type="SAM" id="SignalP"/>
    </source>
</evidence>
<accession>A0A1J9QGJ7</accession>
<organism evidence="3 4">
    <name type="scientific">Emergomyces pasteurianus Ep9510</name>
    <dbReference type="NCBI Taxonomy" id="1447872"/>
    <lineage>
        <taxon>Eukaryota</taxon>
        <taxon>Fungi</taxon>
        <taxon>Dikarya</taxon>
        <taxon>Ascomycota</taxon>
        <taxon>Pezizomycotina</taxon>
        <taxon>Eurotiomycetes</taxon>
        <taxon>Eurotiomycetidae</taxon>
        <taxon>Onygenales</taxon>
        <taxon>Ajellomycetaceae</taxon>
        <taxon>Emergomyces</taxon>
    </lineage>
</organism>
<evidence type="ECO:0000256" key="1">
    <source>
        <dbReference type="SAM" id="MobiDB-lite"/>
    </source>
</evidence>
<proteinExistence type="predicted"/>